<reference evidence="6" key="1">
    <citation type="journal article" date="2019" name="Int. J. Syst. Evol. Microbiol.">
        <title>The Global Catalogue of Microorganisms (GCM) 10K type strain sequencing project: providing services to taxonomists for standard genome sequencing and annotation.</title>
        <authorList>
            <consortium name="The Broad Institute Genomics Platform"/>
            <consortium name="The Broad Institute Genome Sequencing Center for Infectious Disease"/>
            <person name="Wu L."/>
            <person name="Ma J."/>
        </authorList>
    </citation>
    <scope>NUCLEOTIDE SEQUENCE [LARGE SCALE GENOMIC DNA]</scope>
    <source>
        <strain evidence="6">JCM 15443</strain>
    </source>
</reference>
<gene>
    <name evidence="5" type="ORF">GCM10010841_30040</name>
</gene>
<organism evidence="5 6">
    <name type="scientific">Deinococcus aerophilus</name>
    <dbReference type="NCBI Taxonomy" id="522488"/>
    <lineage>
        <taxon>Bacteria</taxon>
        <taxon>Thermotogati</taxon>
        <taxon>Deinococcota</taxon>
        <taxon>Deinococci</taxon>
        <taxon>Deinococcales</taxon>
        <taxon>Deinococcaceae</taxon>
        <taxon>Deinococcus</taxon>
    </lineage>
</organism>
<comment type="similarity">
    <text evidence="1">Belongs to the leucine-binding protein family.</text>
</comment>
<feature type="chain" id="PRO_5046970316" description="Leucine-binding protein domain-containing protein" evidence="3">
    <location>
        <begin position="27"/>
        <end position="412"/>
    </location>
</feature>
<evidence type="ECO:0000256" key="3">
    <source>
        <dbReference type="SAM" id="SignalP"/>
    </source>
</evidence>
<dbReference type="Gene3D" id="3.40.50.2300">
    <property type="match status" value="2"/>
</dbReference>
<evidence type="ECO:0000256" key="1">
    <source>
        <dbReference type="ARBA" id="ARBA00010062"/>
    </source>
</evidence>
<feature type="signal peptide" evidence="3">
    <location>
        <begin position="1"/>
        <end position="26"/>
    </location>
</feature>
<feature type="domain" description="Leucine-binding protein" evidence="4">
    <location>
        <begin position="74"/>
        <end position="368"/>
    </location>
</feature>
<sequence length="412" mass="43324">MKPDLNRRTVLKSLALAAATCSPGLAAQAVRAAPARPAPRVGVLPARSVYPGLGQRYLAGLTLSLGAPGVAQTEVVVRHVGPQAAALEAAARELLAEGVHLLISLGDGSAAALAALAERHHVPLLVSELGSLMPRGETGSPFVFCNSLQLWQSEWALGHWTARHLGNRVQVVTTLLESGYDLPYAFASGVADGGGTVVATSFADNFGGGHETDPVLASVRALGPEHVHLIASGPQPAAFIAAYQRHFLLPRPALSLSGLAVSGPRPAAAGAAGRHSALSWASGLDLPLNRLFTSSYRRLHSQAPDAVAALGYETGRWLLQALDAVGGQVTQTQAWLQAFAHARFDSPRGTVWADPQTRRVQAPIYLRRSAVKGRAVSQQVVQVLSAPPLQHRALQALLDMPRSGWSMPYLQG</sequence>
<keyword evidence="6" id="KW-1185">Reference proteome</keyword>
<evidence type="ECO:0000313" key="5">
    <source>
        <dbReference type="EMBL" id="GGM19982.1"/>
    </source>
</evidence>
<protein>
    <recommendedName>
        <fullName evidence="4">Leucine-binding protein domain-containing protein</fullName>
    </recommendedName>
</protein>
<accession>A0ABQ2GZH9</accession>
<dbReference type="InterPro" id="IPR006311">
    <property type="entry name" value="TAT_signal"/>
</dbReference>
<dbReference type="InterPro" id="IPR028081">
    <property type="entry name" value="Leu-bd"/>
</dbReference>
<evidence type="ECO:0000259" key="4">
    <source>
        <dbReference type="Pfam" id="PF13458"/>
    </source>
</evidence>
<evidence type="ECO:0000256" key="2">
    <source>
        <dbReference type="ARBA" id="ARBA00022729"/>
    </source>
</evidence>
<dbReference type="Proteomes" id="UP000661918">
    <property type="component" value="Unassembled WGS sequence"/>
</dbReference>
<dbReference type="RefSeq" id="WP_188905167.1">
    <property type="nucleotide sequence ID" value="NZ_BMOM01000039.1"/>
</dbReference>
<dbReference type="PROSITE" id="PS51318">
    <property type="entry name" value="TAT"/>
    <property type="match status" value="1"/>
</dbReference>
<dbReference type="Pfam" id="PF13458">
    <property type="entry name" value="Peripla_BP_6"/>
    <property type="match status" value="1"/>
</dbReference>
<keyword evidence="2 3" id="KW-0732">Signal</keyword>
<dbReference type="EMBL" id="BMOM01000039">
    <property type="protein sequence ID" value="GGM19982.1"/>
    <property type="molecule type" value="Genomic_DNA"/>
</dbReference>
<evidence type="ECO:0000313" key="6">
    <source>
        <dbReference type="Proteomes" id="UP000661918"/>
    </source>
</evidence>
<proteinExistence type="inferred from homology"/>
<dbReference type="SUPFAM" id="SSF53822">
    <property type="entry name" value="Periplasmic binding protein-like I"/>
    <property type="match status" value="1"/>
</dbReference>
<comment type="caution">
    <text evidence="5">The sequence shown here is derived from an EMBL/GenBank/DDBJ whole genome shotgun (WGS) entry which is preliminary data.</text>
</comment>
<name>A0ABQ2GZH9_9DEIO</name>
<dbReference type="InterPro" id="IPR028082">
    <property type="entry name" value="Peripla_BP_I"/>
</dbReference>